<dbReference type="AlphaFoldDB" id="A0A0F9RCJ6"/>
<sequence>MTERRKELTAQGIYDLVGSVPTMLEIGCNDGTDTLKFLEAMPGARIYCFEPDPRAIIRFKKITDGEDRIELAEVAVSDTDGTTTFYGSSGRPPEKLRGPGALHYHHLDEWDLSGSLRKPTGHLTFSPWTTFPEDRRYQVGTIRLDTWKRKHLDVTHIDFIWCDVQGAESLVVQGGPETLKVTDYLYMEYSERPLYEGQAPLEELQFMLPGFDLIAICGSGRVEHNALFKNQRLM</sequence>
<comment type="caution">
    <text evidence="2">The sequence shown here is derived from an EMBL/GenBank/DDBJ whole genome shotgun (WGS) entry which is preliminary data.</text>
</comment>
<evidence type="ECO:0000313" key="2">
    <source>
        <dbReference type="EMBL" id="KKN14993.1"/>
    </source>
</evidence>
<dbReference type="InterPro" id="IPR029063">
    <property type="entry name" value="SAM-dependent_MTases_sf"/>
</dbReference>
<protein>
    <recommendedName>
        <fullName evidence="1">Methyltransferase FkbM domain-containing protein</fullName>
    </recommendedName>
</protein>
<dbReference type="EMBL" id="LAZR01003758">
    <property type="protein sequence ID" value="KKN14993.1"/>
    <property type="molecule type" value="Genomic_DNA"/>
</dbReference>
<dbReference type="InterPro" id="IPR006342">
    <property type="entry name" value="FkbM_mtfrase"/>
</dbReference>
<gene>
    <name evidence="2" type="ORF">LCGC14_0990520</name>
</gene>
<dbReference type="CDD" id="cd02440">
    <property type="entry name" value="AdoMet_MTases"/>
    <property type="match status" value="1"/>
</dbReference>
<name>A0A0F9RCJ6_9ZZZZ</name>
<dbReference type="NCBIfam" id="TIGR01444">
    <property type="entry name" value="fkbM_fam"/>
    <property type="match status" value="1"/>
</dbReference>
<organism evidence="2">
    <name type="scientific">marine sediment metagenome</name>
    <dbReference type="NCBI Taxonomy" id="412755"/>
    <lineage>
        <taxon>unclassified sequences</taxon>
        <taxon>metagenomes</taxon>
        <taxon>ecological metagenomes</taxon>
    </lineage>
</organism>
<dbReference type="GO" id="GO:0008171">
    <property type="term" value="F:O-methyltransferase activity"/>
    <property type="evidence" value="ECO:0007669"/>
    <property type="project" value="TreeGrafter"/>
</dbReference>
<proteinExistence type="predicted"/>
<evidence type="ECO:0000259" key="1">
    <source>
        <dbReference type="Pfam" id="PF05050"/>
    </source>
</evidence>
<dbReference type="PANTHER" id="PTHR36973">
    <property type="entry name" value="SLL1456 PROTEIN-RELATED"/>
    <property type="match status" value="1"/>
</dbReference>
<dbReference type="PANTHER" id="PTHR36973:SF4">
    <property type="entry name" value="NODULATION PROTEIN"/>
    <property type="match status" value="1"/>
</dbReference>
<dbReference type="Gene3D" id="3.40.50.150">
    <property type="entry name" value="Vaccinia Virus protein VP39"/>
    <property type="match status" value="1"/>
</dbReference>
<dbReference type="SUPFAM" id="SSF53335">
    <property type="entry name" value="S-adenosyl-L-methionine-dependent methyltransferases"/>
    <property type="match status" value="1"/>
</dbReference>
<dbReference type="Pfam" id="PF05050">
    <property type="entry name" value="Methyltransf_21"/>
    <property type="match status" value="1"/>
</dbReference>
<feature type="domain" description="Methyltransferase FkbM" evidence="1">
    <location>
        <begin position="25"/>
        <end position="207"/>
    </location>
</feature>
<reference evidence="2" key="1">
    <citation type="journal article" date="2015" name="Nature">
        <title>Complex archaea that bridge the gap between prokaryotes and eukaryotes.</title>
        <authorList>
            <person name="Spang A."/>
            <person name="Saw J.H."/>
            <person name="Jorgensen S.L."/>
            <person name="Zaremba-Niedzwiedzka K."/>
            <person name="Martijn J."/>
            <person name="Lind A.E."/>
            <person name="van Eijk R."/>
            <person name="Schleper C."/>
            <person name="Guy L."/>
            <person name="Ettema T.J."/>
        </authorList>
    </citation>
    <scope>NUCLEOTIDE SEQUENCE</scope>
</reference>
<dbReference type="InterPro" id="IPR053188">
    <property type="entry name" value="FkbM_Methyltransferase"/>
</dbReference>
<accession>A0A0F9RCJ6</accession>